<dbReference type="InterPro" id="IPR018551">
    <property type="entry name" value="DUF2007"/>
</dbReference>
<proteinExistence type="predicted"/>
<dbReference type="SUPFAM" id="SSF54913">
    <property type="entry name" value="GlnB-like"/>
    <property type="match status" value="1"/>
</dbReference>
<gene>
    <name evidence="2" type="ORF">NITINOP_3017</name>
</gene>
<dbReference type="Gene3D" id="3.30.70.790">
    <property type="entry name" value="UreE, C-terminal domain"/>
    <property type="match status" value="1"/>
</dbReference>
<sequence>MNKKDMDGNARVRMVHLTNAQDAGELAIIKSLLDGNRIAYVIHGEHMSTLYPGVPFFVGRVMVDELDRARAEVLLSRLRLSIRETSD</sequence>
<dbReference type="EMBL" id="LN885086">
    <property type="protein sequence ID" value="CUQ67989.1"/>
    <property type="molecule type" value="Genomic_DNA"/>
</dbReference>
<organism evidence="2 3">
    <name type="scientific">Candidatus Nitrospira inopinata</name>
    <dbReference type="NCBI Taxonomy" id="1715989"/>
    <lineage>
        <taxon>Bacteria</taxon>
        <taxon>Pseudomonadati</taxon>
        <taxon>Nitrospirota</taxon>
        <taxon>Nitrospiria</taxon>
        <taxon>Nitrospirales</taxon>
        <taxon>Nitrospiraceae</taxon>
        <taxon>Nitrospira</taxon>
    </lineage>
</organism>
<evidence type="ECO:0000259" key="1">
    <source>
        <dbReference type="Pfam" id="PF09413"/>
    </source>
</evidence>
<feature type="domain" description="DUF2007" evidence="1">
    <location>
        <begin position="14"/>
        <end position="77"/>
    </location>
</feature>
<keyword evidence="3" id="KW-1185">Reference proteome</keyword>
<dbReference type="Proteomes" id="UP000066284">
    <property type="component" value="Chromosome 1"/>
</dbReference>
<evidence type="ECO:0000313" key="2">
    <source>
        <dbReference type="EMBL" id="CUQ67989.1"/>
    </source>
</evidence>
<dbReference type="InterPro" id="IPR011322">
    <property type="entry name" value="N-reg_PII-like_a/b"/>
</dbReference>
<dbReference type="KEGG" id="nio:NITINOP_3017"/>
<evidence type="ECO:0000313" key="3">
    <source>
        <dbReference type="Proteomes" id="UP000066284"/>
    </source>
</evidence>
<accession>A0A0S4KV76</accession>
<dbReference type="STRING" id="1715989.NITINOP_3017"/>
<name>A0A0S4KV76_9BACT</name>
<reference evidence="3" key="1">
    <citation type="submission" date="2015-09" db="EMBL/GenBank/DDBJ databases">
        <authorList>
            <person name="Daims H."/>
        </authorList>
    </citation>
    <scope>NUCLEOTIDE SEQUENCE [LARGE SCALE GENOMIC DNA]</scope>
</reference>
<dbReference type="AlphaFoldDB" id="A0A0S4KV76"/>
<protein>
    <recommendedName>
        <fullName evidence="1">DUF2007 domain-containing protein</fullName>
    </recommendedName>
</protein>
<dbReference type="Pfam" id="PF09413">
    <property type="entry name" value="DUF2007"/>
    <property type="match status" value="1"/>
</dbReference>